<dbReference type="Pfam" id="PF21607">
    <property type="entry name" value="FabD_helical_ins"/>
    <property type="match status" value="1"/>
</dbReference>
<dbReference type="InterPro" id="IPR016036">
    <property type="entry name" value="Malonyl_transacylase_ACP-bd"/>
</dbReference>
<dbReference type="InterPro" id="IPR049489">
    <property type="entry name" value="FabD-like_helical_ins"/>
</dbReference>
<dbReference type="Gene3D" id="3.20.20.70">
    <property type="entry name" value="Aldolase class I"/>
    <property type="match status" value="1"/>
</dbReference>
<evidence type="ECO:0000256" key="2">
    <source>
        <dbReference type="ARBA" id="ARBA00022679"/>
    </source>
</evidence>
<dbReference type="GO" id="GO:0006633">
    <property type="term" value="P:fatty acid biosynthetic process"/>
    <property type="evidence" value="ECO:0007669"/>
    <property type="project" value="TreeGrafter"/>
</dbReference>
<name>A0A285GLH9_9ACTN</name>
<dbReference type="InterPro" id="IPR004410">
    <property type="entry name" value="Malonyl_CoA-ACP_transAc_FabD"/>
</dbReference>
<dbReference type="SUPFAM" id="SSF52151">
    <property type="entry name" value="FabD/lysophospholipase-like"/>
    <property type="match status" value="1"/>
</dbReference>
<reference evidence="7" key="1">
    <citation type="submission" date="2017-09" db="EMBL/GenBank/DDBJ databases">
        <authorList>
            <person name="Varghese N."/>
            <person name="Submissions S."/>
        </authorList>
    </citation>
    <scope>NUCLEOTIDE SEQUENCE [LARGE SCALE GENOMIC DNA]</scope>
    <source>
        <strain evidence="7">CGMCC 4.6857</strain>
    </source>
</reference>
<dbReference type="RefSeq" id="WP_097318955.1">
    <property type="nucleotide sequence ID" value="NZ_OBDY01000002.1"/>
</dbReference>
<dbReference type="Gene3D" id="3.30.70.250">
    <property type="entry name" value="Malonyl-CoA ACP transacylase, ACP-binding"/>
    <property type="match status" value="1"/>
</dbReference>
<organism evidence="6 7">
    <name type="scientific">Paractinoplanes atraurantiacus</name>
    <dbReference type="NCBI Taxonomy" id="1036182"/>
    <lineage>
        <taxon>Bacteria</taxon>
        <taxon>Bacillati</taxon>
        <taxon>Actinomycetota</taxon>
        <taxon>Actinomycetes</taxon>
        <taxon>Micromonosporales</taxon>
        <taxon>Micromonosporaceae</taxon>
        <taxon>Paractinoplanes</taxon>
    </lineage>
</organism>
<accession>A0A285GLH9</accession>
<dbReference type="InterPro" id="IPR014043">
    <property type="entry name" value="Acyl_transferase_dom"/>
</dbReference>
<dbReference type="SUPFAM" id="SSF55048">
    <property type="entry name" value="Probable ACP-binding domain of malonyl-CoA ACP transacylase"/>
    <property type="match status" value="1"/>
</dbReference>
<dbReference type="InterPro" id="IPR050858">
    <property type="entry name" value="Mal-CoA-ACP_Trans/PKS_FabD"/>
</dbReference>
<evidence type="ECO:0000313" key="7">
    <source>
        <dbReference type="Proteomes" id="UP000219612"/>
    </source>
</evidence>
<protein>
    <recommendedName>
        <fullName evidence="1">[acyl-carrier-protein] S-malonyltransferase</fullName>
        <ecNumber evidence="1">2.3.1.39</ecNumber>
    </recommendedName>
</protein>
<dbReference type="InterPro" id="IPR001227">
    <property type="entry name" value="Ac_transferase_dom_sf"/>
</dbReference>
<dbReference type="EC" id="2.3.1.39" evidence="1"/>
<sequence length="690" mass="72556">MSRAFLFPGQGSQTPGMGGDLFAAYPDLTGAADEILGYSVRELCRGEDGRLHRTEFAQPALFVVNALAYRQRRERGGPAPDVLAGHSLGEWSALYAAGCVDFATGLRLVRRRGELMGAVTGGGMLAVLGVPRDRLLAVLAEAGLDDIDLANDNVPGQLVLAGPKESTRAVVAALAAAGAGGRCVPLNVSVAAHSRSLAGPAAEFAALLREVAFAEPALPVIANVTARPHRVEELPDLLSRHLVSPVRWWDTLCRLARDGVDAVEEIGPGEVLTKMWKRARADLPPPDPAAPAPATPAPGSIALGSSSFRQAYGVRQAYVAGGLGYGVTGPELVRRMTGAGCLAFLGAGGRRLDEVEADLSELSGLDGRWGITLPAGPGQAGLVELALRHGVRHAEADAYAGVTGPLVRWRFAGPDRHLMVRVSRARQAADFLRPPAPGPAGDPVGAPVATDLCGPITLLTELLAMRDEAAARHGGAEPVRVGVTGGMGDPRAVAAAFLMGADFVVTGPVNQCCPQARTSDVVKDMLTRAGADDARDAPAEELFEVGGRATVLATGTLFPARAEALYRAYRDHPGLDRLGPDVRRRFERDLLGRSLDAVWAEVAPAADGGDDPRRRMAAVFRWYFARAARLAVTGDPGGRMNYLVPFDAEVAAFNRSVRGTRLEHWAARTPDAIAEHLLAGAGRLLGRAHS</sequence>
<keyword evidence="3 6" id="KW-0012">Acyltransferase</keyword>
<dbReference type="Pfam" id="PF00698">
    <property type="entry name" value="Acyl_transf_1"/>
    <property type="match status" value="1"/>
</dbReference>
<gene>
    <name evidence="6" type="ORF">SAMN05421748_102189</name>
</gene>
<keyword evidence="7" id="KW-1185">Reference proteome</keyword>
<proteinExistence type="predicted"/>
<dbReference type="GO" id="GO:0005829">
    <property type="term" value="C:cytosol"/>
    <property type="evidence" value="ECO:0007669"/>
    <property type="project" value="TreeGrafter"/>
</dbReference>
<dbReference type="SMART" id="SM00827">
    <property type="entry name" value="PKS_AT"/>
    <property type="match status" value="1"/>
</dbReference>
<evidence type="ECO:0000256" key="3">
    <source>
        <dbReference type="ARBA" id="ARBA00023315"/>
    </source>
</evidence>
<dbReference type="InterPro" id="IPR016035">
    <property type="entry name" value="Acyl_Trfase/lysoPLipase"/>
</dbReference>
<dbReference type="PANTHER" id="PTHR42681:SF1">
    <property type="entry name" value="MALONYL-COA-ACYL CARRIER PROTEIN TRANSACYLASE, MITOCHONDRIAL"/>
    <property type="match status" value="1"/>
</dbReference>
<dbReference type="PANTHER" id="PTHR42681">
    <property type="entry name" value="MALONYL-COA-ACYL CARRIER PROTEIN TRANSACYLASE, MITOCHONDRIAL"/>
    <property type="match status" value="1"/>
</dbReference>
<dbReference type="SUPFAM" id="SSF51412">
    <property type="entry name" value="Inosine monophosphate dehydrogenase (IMPDH)"/>
    <property type="match status" value="1"/>
</dbReference>
<dbReference type="EMBL" id="OBDY01000002">
    <property type="protein sequence ID" value="SNY24429.1"/>
    <property type="molecule type" value="Genomic_DNA"/>
</dbReference>
<dbReference type="InterPro" id="IPR013785">
    <property type="entry name" value="Aldolase_TIM"/>
</dbReference>
<keyword evidence="2 6" id="KW-0808">Transferase</keyword>
<dbReference type="Gene3D" id="3.40.366.10">
    <property type="entry name" value="Malonyl-Coenzyme A Acyl Carrier Protein, domain 2"/>
    <property type="match status" value="1"/>
</dbReference>
<feature type="domain" description="Malonyl-CoA:ACP transacylase (MAT)" evidence="5">
    <location>
        <begin position="6"/>
        <end position="308"/>
    </location>
</feature>
<dbReference type="GO" id="GO:0004314">
    <property type="term" value="F:[acyl-carrier-protein] S-malonyltransferase activity"/>
    <property type="evidence" value="ECO:0007669"/>
    <property type="project" value="UniProtKB-EC"/>
</dbReference>
<dbReference type="NCBIfam" id="TIGR00128">
    <property type="entry name" value="fabD"/>
    <property type="match status" value="1"/>
</dbReference>
<dbReference type="AlphaFoldDB" id="A0A285GLH9"/>
<comment type="catalytic activity">
    <reaction evidence="4">
        <text>holo-[ACP] + malonyl-CoA = malonyl-[ACP] + CoA</text>
        <dbReference type="Rhea" id="RHEA:41792"/>
        <dbReference type="Rhea" id="RHEA-COMP:9623"/>
        <dbReference type="Rhea" id="RHEA-COMP:9685"/>
        <dbReference type="ChEBI" id="CHEBI:57287"/>
        <dbReference type="ChEBI" id="CHEBI:57384"/>
        <dbReference type="ChEBI" id="CHEBI:64479"/>
        <dbReference type="ChEBI" id="CHEBI:78449"/>
        <dbReference type="EC" id="2.3.1.39"/>
    </reaction>
</comment>
<dbReference type="OrthoDB" id="3543921at2"/>
<evidence type="ECO:0000259" key="5">
    <source>
        <dbReference type="SMART" id="SM00827"/>
    </source>
</evidence>
<dbReference type="Proteomes" id="UP000219612">
    <property type="component" value="Unassembled WGS sequence"/>
</dbReference>
<evidence type="ECO:0000256" key="1">
    <source>
        <dbReference type="ARBA" id="ARBA00013258"/>
    </source>
</evidence>
<evidence type="ECO:0000313" key="6">
    <source>
        <dbReference type="EMBL" id="SNY24429.1"/>
    </source>
</evidence>
<evidence type="ECO:0000256" key="4">
    <source>
        <dbReference type="ARBA" id="ARBA00048462"/>
    </source>
</evidence>